<dbReference type="SMART" id="SM00267">
    <property type="entry name" value="GGDEF"/>
    <property type="match status" value="1"/>
</dbReference>
<dbReference type="InterPro" id="IPR035965">
    <property type="entry name" value="PAS-like_dom_sf"/>
</dbReference>
<dbReference type="EMBL" id="PZKC01000001">
    <property type="protein sequence ID" value="PTD98062.1"/>
    <property type="molecule type" value="Genomic_DNA"/>
</dbReference>
<reference evidence="7 8" key="2">
    <citation type="submission" date="2018-04" db="EMBL/GenBank/DDBJ databases">
        <title>Thauera lacus sp. nov., isolated from an saline lake in Inner Mongolia, China.</title>
        <authorList>
            <person name="Liang Q.-Y."/>
        </authorList>
    </citation>
    <scope>NUCLEOTIDE SEQUENCE [LARGE SCALE GENOMIC DNA]</scope>
    <source>
        <strain evidence="7 8">D20</strain>
    </source>
</reference>
<dbReference type="Gene3D" id="3.30.70.270">
    <property type="match status" value="1"/>
</dbReference>
<accession>A0A2T4IJY4</accession>
<dbReference type="NCBIfam" id="TIGR00254">
    <property type="entry name" value="GGDEF"/>
    <property type="match status" value="1"/>
</dbReference>
<comment type="caution">
    <text evidence="7">The sequence shown here is derived from an EMBL/GenBank/DDBJ whole genome shotgun (WGS) entry which is preliminary data.</text>
</comment>
<feature type="domain" description="PAC" evidence="4">
    <location>
        <begin position="255"/>
        <end position="309"/>
    </location>
</feature>
<dbReference type="SMART" id="SM00086">
    <property type="entry name" value="PAC"/>
    <property type="match status" value="1"/>
</dbReference>
<dbReference type="GO" id="GO:0016020">
    <property type="term" value="C:membrane"/>
    <property type="evidence" value="ECO:0007669"/>
    <property type="project" value="InterPro"/>
</dbReference>
<dbReference type="InterPro" id="IPR029787">
    <property type="entry name" value="Nucleotide_cyclase"/>
</dbReference>
<dbReference type="PANTHER" id="PTHR46663">
    <property type="entry name" value="DIGUANYLATE CYCLASE DGCT-RELATED"/>
    <property type="match status" value="1"/>
</dbReference>
<dbReference type="InterPro" id="IPR000160">
    <property type="entry name" value="GGDEF_dom"/>
</dbReference>
<reference evidence="7 8" key="1">
    <citation type="submission" date="2018-03" db="EMBL/GenBank/DDBJ databases">
        <authorList>
            <person name="Keele B.F."/>
        </authorList>
    </citation>
    <scope>NUCLEOTIDE SEQUENCE [LARGE SCALE GENOMIC DNA]</scope>
    <source>
        <strain evidence="7 8">D20</strain>
    </source>
</reference>
<dbReference type="PANTHER" id="PTHR46663:SF3">
    <property type="entry name" value="SLL0267 PROTEIN"/>
    <property type="match status" value="1"/>
</dbReference>
<dbReference type="InterPro" id="IPR003660">
    <property type="entry name" value="HAMP_dom"/>
</dbReference>
<keyword evidence="2" id="KW-0472">Membrane</keyword>
<dbReference type="Pfam" id="PF00989">
    <property type="entry name" value="PAS"/>
    <property type="match status" value="1"/>
</dbReference>
<feature type="region of interest" description="Disordered" evidence="1">
    <location>
        <begin position="475"/>
        <end position="495"/>
    </location>
</feature>
<dbReference type="SUPFAM" id="SSF55073">
    <property type="entry name" value="Nucleotide cyclase"/>
    <property type="match status" value="1"/>
</dbReference>
<dbReference type="SUPFAM" id="SSF55785">
    <property type="entry name" value="PYP-like sensor domain (PAS domain)"/>
    <property type="match status" value="1"/>
</dbReference>
<dbReference type="NCBIfam" id="TIGR00229">
    <property type="entry name" value="sensory_box"/>
    <property type="match status" value="1"/>
</dbReference>
<evidence type="ECO:0000259" key="5">
    <source>
        <dbReference type="PROSITE" id="PS50885"/>
    </source>
</evidence>
<dbReference type="CDD" id="cd00130">
    <property type="entry name" value="PAS"/>
    <property type="match status" value="1"/>
</dbReference>
<evidence type="ECO:0000259" key="6">
    <source>
        <dbReference type="PROSITE" id="PS50887"/>
    </source>
</evidence>
<sequence length="495" mass="54171">MVLWQSPDAVVNFNCRWHRTTGIICSWLRRAGPWLAPFSPFPHAGWFSLMHLSVRQQLLLAAALTVTVVYVAAGWLLLGELDEGAARDPRLFLAVGAAVVVLGTVLMAWIVHPLAEAITRLHRVAQAASSGRLLELPPLPVRRDEIGALADALATIFVRLYSHTHALEQRVDERTAELQRREAELRTYKAAVDAASVAIMITARDGRIEYVNDAFVAATGYAVHEAVGQSPSLLKSGQTPAVVYRELWQALMAGETWRGEMINRRKNGTEYWEYKVISPVRDENGHFARFVAVGEDISGRKQREEGLRRLASIDALTGVGNRRHLMECAELEWRRAARFNLPLALLMLDIDHFKPINDAYGHAAGDRAIRLLAELCLETVRDIDIVGRFGGEEFVIVLPGTATAGAREVAERVRTRVAEARFAADDGSLLGMTVSIGLTAFNRGDSLENLLAAADAALYRAKSEGRNRVVAVDDLPGLGATAEPEDAGAGPGKRG</sequence>
<dbReference type="PROSITE" id="PS50887">
    <property type="entry name" value="GGDEF"/>
    <property type="match status" value="1"/>
</dbReference>
<dbReference type="InterPro" id="IPR013767">
    <property type="entry name" value="PAS_fold"/>
</dbReference>
<gene>
    <name evidence="7" type="ORF">C8261_01195</name>
</gene>
<keyword evidence="8" id="KW-1185">Reference proteome</keyword>
<name>A0A2T4IJY4_9RHOO</name>
<feature type="domain" description="PAS" evidence="3">
    <location>
        <begin position="184"/>
        <end position="230"/>
    </location>
</feature>
<dbReference type="InterPro" id="IPR001610">
    <property type="entry name" value="PAC"/>
</dbReference>
<dbReference type="PROSITE" id="PS50113">
    <property type="entry name" value="PAC"/>
    <property type="match status" value="1"/>
</dbReference>
<feature type="domain" description="GGDEF" evidence="6">
    <location>
        <begin position="341"/>
        <end position="474"/>
    </location>
</feature>
<feature type="domain" description="HAMP" evidence="5">
    <location>
        <begin position="112"/>
        <end position="165"/>
    </location>
</feature>
<dbReference type="SMART" id="SM00091">
    <property type="entry name" value="PAS"/>
    <property type="match status" value="1"/>
</dbReference>
<evidence type="ECO:0000259" key="4">
    <source>
        <dbReference type="PROSITE" id="PS50113"/>
    </source>
</evidence>
<keyword evidence="2" id="KW-0812">Transmembrane</keyword>
<dbReference type="AlphaFoldDB" id="A0A2T4IJY4"/>
<evidence type="ECO:0000259" key="3">
    <source>
        <dbReference type="PROSITE" id="PS50112"/>
    </source>
</evidence>
<dbReference type="Gene3D" id="6.10.340.10">
    <property type="match status" value="1"/>
</dbReference>
<proteinExistence type="predicted"/>
<keyword evidence="2" id="KW-1133">Transmembrane helix</keyword>
<dbReference type="Pfam" id="PF00990">
    <property type="entry name" value="GGDEF"/>
    <property type="match status" value="1"/>
</dbReference>
<dbReference type="Gene3D" id="3.30.450.20">
    <property type="entry name" value="PAS domain"/>
    <property type="match status" value="1"/>
</dbReference>
<dbReference type="InterPro" id="IPR052163">
    <property type="entry name" value="DGC-Regulatory_Protein"/>
</dbReference>
<dbReference type="GO" id="GO:0007165">
    <property type="term" value="P:signal transduction"/>
    <property type="evidence" value="ECO:0007669"/>
    <property type="project" value="InterPro"/>
</dbReference>
<evidence type="ECO:0000313" key="7">
    <source>
        <dbReference type="EMBL" id="PTD98062.1"/>
    </source>
</evidence>
<dbReference type="PROSITE" id="PS50112">
    <property type="entry name" value="PAS"/>
    <property type="match status" value="1"/>
</dbReference>
<dbReference type="CDD" id="cd01949">
    <property type="entry name" value="GGDEF"/>
    <property type="match status" value="1"/>
</dbReference>
<evidence type="ECO:0000313" key="8">
    <source>
        <dbReference type="Proteomes" id="UP000241193"/>
    </source>
</evidence>
<dbReference type="GO" id="GO:0003824">
    <property type="term" value="F:catalytic activity"/>
    <property type="evidence" value="ECO:0007669"/>
    <property type="project" value="UniProtKB-ARBA"/>
</dbReference>
<dbReference type="OrthoDB" id="9813903at2"/>
<protein>
    <submittedName>
        <fullName evidence="7">PAS domain S-box protein</fullName>
    </submittedName>
</protein>
<dbReference type="PROSITE" id="PS50885">
    <property type="entry name" value="HAMP"/>
    <property type="match status" value="1"/>
</dbReference>
<evidence type="ECO:0000256" key="1">
    <source>
        <dbReference type="SAM" id="MobiDB-lite"/>
    </source>
</evidence>
<evidence type="ECO:0000256" key="2">
    <source>
        <dbReference type="SAM" id="Phobius"/>
    </source>
</evidence>
<dbReference type="Proteomes" id="UP000241193">
    <property type="component" value="Unassembled WGS sequence"/>
</dbReference>
<dbReference type="FunFam" id="3.30.70.270:FF:000001">
    <property type="entry name" value="Diguanylate cyclase domain protein"/>
    <property type="match status" value="1"/>
</dbReference>
<feature type="transmembrane region" description="Helical" evidence="2">
    <location>
        <begin position="58"/>
        <end position="79"/>
    </location>
</feature>
<dbReference type="GO" id="GO:0006355">
    <property type="term" value="P:regulation of DNA-templated transcription"/>
    <property type="evidence" value="ECO:0007669"/>
    <property type="project" value="InterPro"/>
</dbReference>
<dbReference type="InterPro" id="IPR043128">
    <property type="entry name" value="Rev_trsase/Diguanyl_cyclase"/>
</dbReference>
<organism evidence="7 8">
    <name type="scientific">Pseudothauera lacus</name>
    <dbReference type="NCBI Taxonomy" id="2136175"/>
    <lineage>
        <taxon>Bacteria</taxon>
        <taxon>Pseudomonadati</taxon>
        <taxon>Pseudomonadota</taxon>
        <taxon>Betaproteobacteria</taxon>
        <taxon>Rhodocyclales</taxon>
        <taxon>Zoogloeaceae</taxon>
        <taxon>Pseudothauera</taxon>
    </lineage>
</organism>
<dbReference type="InterPro" id="IPR000700">
    <property type="entry name" value="PAS-assoc_C"/>
</dbReference>
<dbReference type="InterPro" id="IPR000014">
    <property type="entry name" value="PAS"/>
</dbReference>
<feature type="transmembrane region" description="Helical" evidence="2">
    <location>
        <begin position="91"/>
        <end position="111"/>
    </location>
</feature>